<dbReference type="RefSeq" id="XP_005847638.1">
    <property type="nucleotide sequence ID" value="XM_005847576.1"/>
</dbReference>
<dbReference type="InterPro" id="IPR016040">
    <property type="entry name" value="NAD(P)-bd_dom"/>
</dbReference>
<dbReference type="CDD" id="cd05243">
    <property type="entry name" value="SDR_a5"/>
    <property type="match status" value="1"/>
</dbReference>
<dbReference type="OrthoDB" id="419598at2759"/>
<feature type="domain" description="NAD(P)-binding" evidence="1">
    <location>
        <begin position="8"/>
        <end position="229"/>
    </location>
</feature>
<dbReference type="AlphaFoldDB" id="E1ZEP9"/>
<evidence type="ECO:0000259" key="1">
    <source>
        <dbReference type="Pfam" id="PF13460"/>
    </source>
</evidence>
<sequence>MVTYAVVGAAGWTGRTCVEVLLHQGYNVRAVVRDPDRARVLYRTQPTLSGLSIRDVPVPERLQIVRGDVRDPESLRAALQGCAGVIYAATSSGWTQLSAFWRTMRTTSPREVDFQGVQNVADMARQLGGVERLVLVSACYVTPTNRWQPARLFCNTLLGWGLMDWKWKGEEALRHSGLPYTIVRPDFITARGPRQRQLTVQQGDASFDRFHSTCVADLAAVCVAALTDPAAANVTLELFSDAPPRGGKAVPLEEQVQGVFRGLAPDGAAAAGARQGQGGAGGGGGLAG</sequence>
<organism evidence="3">
    <name type="scientific">Chlorella variabilis</name>
    <name type="common">Green alga</name>
    <dbReference type="NCBI Taxonomy" id="554065"/>
    <lineage>
        <taxon>Eukaryota</taxon>
        <taxon>Viridiplantae</taxon>
        <taxon>Chlorophyta</taxon>
        <taxon>core chlorophytes</taxon>
        <taxon>Trebouxiophyceae</taxon>
        <taxon>Chlorellales</taxon>
        <taxon>Chlorellaceae</taxon>
        <taxon>Chlorella clade</taxon>
        <taxon>Chlorella</taxon>
    </lineage>
</organism>
<dbReference type="InterPro" id="IPR036291">
    <property type="entry name" value="NAD(P)-bd_dom_sf"/>
</dbReference>
<proteinExistence type="predicted"/>
<dbReference type="SUPFAM" id="SSF51735">
    <property type="entry name" value="NAD(P)-binding Rossmann-fold domains"/>
    <property type="match status" value="1"/>
</dbReference>
<dbReference type="eggNOG" id="KOG1203">
    <property type="taxonomic scope" value="Eukaryota"/>
</dbReference>
<dbReference type="STRING" id="554065.E1ZEP9"/>
<dbReference type="InParanoid" id="E1ZEP9"/>
<reference evidence="2 3" key="1">
    <citation type="journal article" date="2010" name="Plant Cell">
        <title>The Chlorella variabilis NC64A genome reveals adaptation to photosymbiosis, coevolution with viruses, and cryptic sex.</title>
        <authorList>
            <person name="Blanc G."/>
            <person name="Duncan G."/>
            <person name="Agarkova I."/>
            <person name="Borodovsky M."/>
            <person name="Gurnon J."/>
            <person name="Kuo A."/>
            <person name="Lindquist E."/>
            <person name="Lucas S."/>
            <person name="Pangilinan J."/>
            <person name="Polle J."/>
            <person name="Salamov A."/>
            <person name="Terry A."/>
            <person name="Yamada T."/>
            <person name="Dunigan D.D."/>
            <person name="Grigoriev I.V."/>
            <person name="Claverie J.M."/>
            <person name="Van Etten J.L."/>
        </authorList>
    </citation>
    <scope>NUCLEOTIDE SEQUENCE [LARGE SCALE GENOMIC DNA]</scope>
    <source>
        <strain evidence="2 3">NC64A</strain>
    </source>
</reference>
<dbReference type="PANTHER" id="PTHR15020">
    <property type="entry name" value="FLAVIN REDUCTASE-RELATED"/>
    <property type="match status" value="1"/>
</dbReference>
<keyword evidence="3" id="KW-1185">Reference proteome</keyword>
<dbReference type="PANTHER" id="PTHR15020:SF11">
    <property type="entry name" value="OS06G0360300 PROTEIN"/>
    <property type="match status" value="1"/>
</dbReference>
<evidence type="ECO:0000313" key="3">
    <source>
        <dbReference type="Proteomes" id="UP000008141"/>
    </source>
</evidence>
<dbReference type="KEGG" id="cvr:CHLNCDRAFT_133976"/>
<dbReference type="Gene3D" id="3.40.50.720">
    <property type="entry name" value="NAD(P)-binding Rossmann-like Domain"/>
    <property type="match status" value="1"/>
</dbReference>
<name>E1ZEP9_CHLVA</name>
<accession>E1ZEP9</accession>
<dbReference type="Pfam" id="PF13460">
    <property type="entry name" value="NAD_binding_10"/>
    <property type="match status" value="1"/>
</dbReference>
<evidence type="ECO:0000313" key="2">
    <source>
        <dbReference type="EMBL" id="EFN55536.1"/>
    </source>
</evidence>
<dbReference type="EMBL" id="GL433844">
    <property type="protein sequence ID" value="EFN55536.1"/>
    <property type="molecule type" value="Genomic_DNA"/>
</dbReference>
<protein>
    <recommendedName>
        <fullName evidence="1">NAD(P)-binding domain-containing protein</fullName>
    </recommendedName>
</protein>
<dbReference type="GeneID" id="17355130"/>
<gene>
    <name evidence="2" type="ORF">CHLNCDRAFT_133976</name>
</gene>
<dbReference type="Proteomes" id="UP000008141">
    <property type="component" value="Unassembled WGS sequence"/>
</dbReference>